<name>A0A830HYK5_9CHLO</name>
<protein>
    <recommendedName>
        <fullName evidence="2">uridine/cytidine kinase</fullName>
        <ecNumber evidence="2">2.7.1.48</ecNumber>
    </recommendedName>
</protein>
<dbReference type="GO" id="GO:0044206">
    <property type="term" value="P:UMP salvage"/>
    <property type="evidence" value="ECO:0007669"/>
    <property type="project" value="UniProtKB-UniPathway"/>
</dbReference>
<evidence type="ECO:0000313" key="9">
    <source>
        <dbReference type="EMBL" id="GHP10511.1"/>
    </source>
</evidence>
<dbReference type="GO" id="GO:0004849">
    <property type="term" value="F:uridine kinase activity"/>
    <property type="evidence" value="ECO:0007669"/>
    <property type="project" value="UniProtKB-EC"/>
</dbReference>
<evidence type="ECO:0000313" key="10">
    <source>
        <dbReference type="Proteomes" id="UP000660262"/>
    </source>
</evidence>
<dbReference type="EC" id="2.7.1.48" evidence="2"/>
<comment type="caution">
    <text evidence="9">The sequence shown here is derived from an EMBL/GenBank/DDBJ whole genome shotgun (WGS) entry which is preliminary data.</text>
</comment>
<dbReference type="EMBL" id="BNJQ01000029">
    <property type="protein sequence ID" value="GHP10511.1"/>
    <property type="molecule type" value="Genomic_DNA"/>
</dbReference>
<evidence type="ECO:0000256" key="4">
    <source>
        <dbReference type="ARBA" id="ARBA00022741"/>
    </source>
</evidence>
<dbReference type="SUPFAM" id="SSF52540">
    <property type="entry name" value="P-loop containing nucleoside triphosphate hydrolases"/>
    <property type="match status" value="1"/>
</dbReference>
<evidence type="ECO:0000259" key="8">
    <source>
        <dbReference type="Pfam" id="PF00485"/>
    </source>
</evidence>
<dbReference type="OrthoDB" id="106623at2759"/>
<feature type="region of interest" description="Disordered" evidence="7">
    <location>
        <begin position="34"/>
        <end position="56"/>
    </location>
</feature>
<keyword evidence="3" id="KW-0808">Transferase</keyword>
<keyword evidence="4" id="KW-0547">Nucleotide-binding</keyword>
<dbReference type="PRINTS" id="PR00988">
    <property type="entry name" value="URIDINKINASE"/>
</dbReference>
<evidence type="ECO:0000256" key="1">
    <source>
        <dbReference type="ARBA" id="ARBA00004690"/>
    </source>
</evidence>
<evidence type="ECO:0000256" key="7">
    <source>
        <dbReference type="SAM" id="MobiDB-lite"/>
    </source>
</evidence>
<dbReference type="InterPro" id="IPR000764">
    <property type="entry name" value="Uridine_kinase-like"/>
</dbReference>
<dbReference type="FunFam" id="3.40.50.300:FF:001802">
    <property type="entry name" value="Uridine-cytidine kinase 1"/>
    <property type="match status" value="1"/>
</dbReference>
<dbReference type="GO" id="GO:0005524">
    <property type="term" value="F:ATP binding"/>
    <property type="evidence" value="ECO:0007669"/>
    <property type="project" value="UniProtKB-KW"/>
</dbReference>
<accession>A0A830HYK5</accession>
<sequence>MLLARFVRKSASTSQQQQQQRRRLARPCFSAVLQPSKSDPQIAPPAPPSSSSSSPCRTPYVIGVAGGTASGKTSVCKAIMERLVADGDVDEQRVAMFSQDSFYRNLTAQEREHGVRDFNFDHPEAFDLVDMSTQLEGLRDGAEGRVPSYDYVTSSRRPETESRVLRGSALDVVLVDGILLFTDYDGGRLRSCFDLKVFVDVEADTRLARRIRRDVEERGRDVKNVLQQYELTVKPSFDTFVSPTKKHADLIVPRGAENVAAIDMMVEHVKSRCKSSTTV</sequence>
<gene>
    <name evidence="9" type="ORF">PPROV_000924200</name>
</gene>
<evidence type="ECO:0000256" key="6">
    <source>
        <dbReference type="ARBA" id="ARBA00022840"/>
    </source>
</evidence>
<comment type="pathway">
    <text evidence="1">Pyrimidine metabolism; UMP biosynthesis via salvage pathway; UMP from uridine: step 1/1.</text>
</comment>
<dbReference type="UniPathway" id="UPA00574">
    <property type="reaction ID" value="UER00637"/>
</dbReference>
<evidence type="ECO:0000256" key="2">
    <source>
        <dbReference type="ARBA" id="ARBA00012137"/>
    </source>
</evidence>
<keyword evidence="5" id="KW-0418">Kinase</keyword>
<reference evidence="9" key="1">
    <citation type="submission" date="2020-10" db="EMBL/GenBank/DDBJ databases">
        <title>Unveiling of a novel bifunctional photoreceptor, Dualchrome1, isolated from a cosmopolitan green alga.</title>
        <authorList>
            <person name="Suzuki S."/>
            <person name="Kawachi M."/>
        </authorList>
    </citation>
    <scope>NUCLEOTIDE SEQUENCE</scope>
    <source>
        <strain evidence="9">NIES 2893</strain>
    </source>
</reference>
<evidence type="ECO:0000256" key="5">
    <source>
        <dbReference type="ARBA" id="ARBA00022777"/>
    </source>
</evidence>
<dbReference type="Pfam" id="PF00485">
    <property type="entry name" value="PRK"/>
    <property type="match status" value="1"/>
</dbReference>
<dbReference type="Proteomes" id="UP000660262">
    <property type="component" value="Unassembled WGS sequence"/>
</dbReference>
<dbReference type="Gene3D" id="3.40.50.300">
    <property type="entry name" value="P-loop containing nucleotide triphosphate hydrolases"/>
    <property type="match status" value="1"/>
</dbReference>
<keyword evidence="6" id="KW-0067">ATP-binding</keyword>
<dbReference type="NCBIfam" id="NF004018">
    <property type="entry name" value="PRK05480.1"/>
    <property type="match status" value="1"/>
</dbReference>
<dbReference type="AlphaFoldDB" id="A0A830HYK5"/>
<feature type="domain" description="Phosphoribulokinase/uridine kinase" evidence="8">
    <location>
        <begin position="61"/>
        <end position="258"/>
    </location>
</feature>
<organism evidence="9 10">
    <name type="scientific">Pycnococcus provasolii</name>
    <dbReference type="NCBI Taxonomy" id="41880"/>
    <lineage>
        <taxon>Eukaryota</taxon>
        <taxon>Viridiplantae</taxon>
        <taxon>Chlorophyta</taxon>
        <taxon>Pseudoscourfieldiophyceae</taxon>
        <taxon>Pseudoscourfieldiales</taxon>
        <taxon>Pycnococcaceae</taxon>
        <taxon>Pycnococcus</taxon>
    </lineage>
</organism>
<dbReference type="InterPro" id="IPR027417">
    <property type="entry name" value="P-loop_NTPase"/>
</dbReference>
<evidence type="ECO:0000256" key="3">
    <source>
        <dbReference type="ARBA" id="ARBA00022679"/>
    </source>
</evidence>
<dbReference type="CDD" id="cd02023">
    <property type="entry name" value="UMPK"/>
    <property type="match status" value="1"/>
</dbReference>
<keyword evidence="10" id="KW-1185">Reference proteome</keyword>
<dbReference type="InterPro" id="IPR006083">
    <property type="entry name" value="PRK/URK"/>
</dbReference>
<dbReference type="PANTHER" id="PTHR10285">
    <property type="entry name" value="URIDINE KINASE"/>
    <property type="match status" value="1"/>
</dbReference>
<proteinExistence type="predicted"/>